<dbReference type="EC" id="1.6.5.-" evidence="6"/>
<evidence type="ECO:0000256" key="3">
    <source>
        <dbReference type="ARBA" id="ARBA00023002"/>
    </source>
</evidence>
<evidence type="ECO:0000256" key="4">
    <source>
        <dbReference type="ARBA" id="ARBA00023027"/>
    </source>
</evidence>
<keyword evidence="2 6" id="KW-0288">FMN</keyword>
<comment type="function">
    <text evidence="6">Quinone reductase that provides resistance to thiol-specific stress caused by electrophilic quinones.</text>
</comment>
<dbReference type="AlphaFoldDB" id="A0A8J7KJX3"/>
<keyword evidence="9" id="KW-1185">Reference proteome</keyword>
<evidence type="ECO:0000313" key="9">
    <source>
        <dbReference type="Proteomes" id="UP000622552"/>
    </source>
</evidence>
<dbReference type="HAMAP" id="MF_01216">
    <property type="entry name" value="Azoreductase_type1"/>
    <property type="match status" value="1"/>
</dbReference>
<sequence length="195" mass="21092">MSVRILKINSSARYADASTRRLTEAVVADLLLRHPDAEVIDRDVAQGVPFVSEGHIEAVYTPTGERTPAQRQLLSSSQHLISELKSADYLVIGAPMYNFSVPASLKAYFDQIAQAGVTFSYSEAGPKGLVDNIREAFVAVSSNGVPLDSPVDFLTGFVRHYLGFLGIHNVRVLDATGQIAGPHREREALEALVAA</sequence>
<organism evidence="8 9">
    <name type="scientific">Longispora fulva</name>
    <dbReference type="NCBI Taxonomy" id="619741"/>
    <lineage>
        <taxon>Bacteria</taxon>
        <taxon>Bacillati</taxon>
        <taxon>Actinomycetota</taxon>
        <taxon>Actinomycetes</taxon>
        <taxon>Micromonosporales</taxon>
        <taxon>Micromonosporaceae</taxon>
        <taxon>Longispora</taxon>
    </lineage>
</organism>
<dbReference type="Pfam" id="PF02525">
    <property type="entry name" value="Flavodoxin_2"/>
    <property type="match status" value="1"/>
</dbReference>
<dbReference type="RefSeq" id="WP_197004237.1">
    <property type="nucleotide sequence ID" value="NZ_BONS01000020.1"/>
</dbReference>
<comment type="similarity">
    <text evidence="6">Belongs to the azoreductase type 1 family.</text>
</comment>
<gene>
    <name evidence="6" type="primary">azoR</name>
    <name evidence="8" type="ORF">IW245_003553</name>
</gene>
<evidence type="ECO:0000256" key="5">
    <source>
        <dbReference type="ARBA" id="ARBA00048542"/>
    </source>
</evidence>
<comment type="caution">
    <text evidence="8">The sequence shown here is derived from an EMBL/GenBank/DDBJ whole genome shotgun (WGS) entry which is preliminary data.</text>
</comment>
<reference evidence="8" key="1">
    <citation type="submission" date="2020-11" db="EMBL/GenBank/DDBJ databases">
        <title>Sequencing the genomes of 1000 actinobacteria strains.</title>
        <authorList>
            <person name="Klenk H.-P."/>
        </authorList>
    </citation>
    <scope>NUCLEOTIDE SEQUENCE</scope>
    <source>
        <strain evidence="8">DSM 45356</strain>
    </source>
</reference>
<dbReference type="GO" id="GO:0016652">
    <property type="term" value="F:oxidoreductase activity, acting on NAD(P)H as acceptor"/>
    <property type="evidence" value="ECO:0007669"/>
    <property type="project" value="UniProtKB-UniRule"/>
</dbReference>
<dbReference type="GO" id="GO:0010181">
    <property type="term" value="F:FMN binding"/>
    <property type="evidence" value="ECO:0007669"/>
    <property type="project" value="UniProtKB-UniRule"/>
</dbReference>
<evidence type="ECO:0000259" key="7">
    <source>
        <dbReference type="Pfam" id="PF02525"/>
    </source>
</evidence>
<dbReference type="SUPFAM" id="SSF52218">
    <property type="entry name" value="Flavoproteins"/>
    <property type="match status" value="1"/>
</dbReference>
<dbReference type="PANTHER" id="PTHR43741">
    <property type="entry name" value="FMN-DEPENDENT NADH-AZOREDUCTASE 1"/>
    <property type="match status" value="1"/>
</dbReference>
<comment type="catalytic activity">
    <reaction evidence="5">
        <text>N,N-dimethyl-1,4-phenylenediamine + anthranilate + 2 NAD(+) = 2-(4-dimethylaminophenyl)diazenylbenzoate + 2 NADH + 2 H(+)</text>
        <dbReference type="Rhea" id="RHEA:55872"/>
        <dbReference type="ChEBI" id="CHEBI:15378"/>
        <dbReference type="ChEBI" id="CHEBI:15783"/>
        <dbReference type="ChEBI" id="CHEBI:16567"/>
        <dbReference type="ChEBI" id="CHEBI:57540"/>
        <dbReference type="ChEBI" id="CHEBI:57945"/>
        <dbReference type="ChEBI" id="CHEBI:71579"/>
        <dbReference type="EC" id="1.7.1.17"/>
    </reaction>
    <physiologicalReaction direction="right-to-left" evidence="5">
        <dbReference type="Rhea" id="RHEA:55874"/>
    </physiologicalReaction>
</comment>
<feature type="binding site" evidence="6">
    <location>
        <begin position="96"/>
        <end position="99"/>
    </location>
    <ligand>
        <name>FMN</name>
        <dbReference type="ChEBI" id="CHEBI:58210"/>
    </ligand>
</feature>
<dbReference type="InterPro" id="IPR003680">
    <property type="entry name" value="Flavodoxin_fold"/>
</dbReference>
<dbReference type="Proteomes" id="UP000622552">
    <property type="component" value="Unassembled WGS sequence"/>
</dbReference>
<dbReference type="PANTHER" id="PTHR43741:SF4">
    <property type="entry name" value="FMN-DEPENDENT NADH:QUINONE OXIDOREDUCTASE"/>
    <property type="match status" value="1"/>
</dbReference>
<protein>
    <recommendedName>
        <fullName evidence="6">FMN dependent NADH:quinone oxidoreductase</fullName>
        <ecNumber evidence="6">1.6.5.-</ecNumber>
    </recommendedName>
    <alternativeName>
        <fullName evidence="6">Azo-dye reductase</fullName>
    </alternativeName>
    <alternativeName>
        <fullName evidence="6">FMN-dependent NADH-azo compound oxidoreductase</fullName>
    </alternativeName>
    <alternativeName>
        <fullName evidence="6">FMN-dependent NADH-azoreductase</fullName>
        <ecNumber evidence="6">1.7.1.17</ecNumber>
    </alternativeName>
</protein>
<comment type="subunit">
    <text evidence="6">Homodimer.</text>
</comment>
<evidence type="ECO:0000256" key="6">
    <source>
        <dbReference type="HAMAP-Rule" id="MF_01216"/>
    </source>
</evidence>
<comment type="caution">
    <text evidence="6">Lacks conserved residue(s) required for the propagation of feature annotation.</text>
</comment>
<keyword evidence="4 6" id="KW-0520">NAD</keyword>
<dbReference type="InterPro" id="IPR050104">
    <property type="entry name" value="FMN-dep_NADH:Q_OxRdtase_AzoR1"/>
</dbReference>
<dbReference type="Gene3D" id="3.40.50.360">
    <property type="match status" value="1"/>
</dbReference>
<proteinExistence type="inferred from homology"/>
<evidence type="ECO:0000313" key="8">
    <source>
        <dbReference type="EMBL" id="MBG6137359.1"/>
    </source>
</evidence>
<accession>A0A8J7KJX3</accession>
<keyword evidence="3 6" id="KW-0560">Oxidoreductase</keyword>
<dbReference type="GO" id="GO:0016655">
    <property type="term" value="F:oxidoreductase activity, acting on NAD(P)H, quinone or similar compound as acceptor"/>
    <property type="evidence" value="ECO:0007669"/>
    <property type="project" value="InterPro"/>
</dbReference>
<keyword evidence="1 6" id="KW-0285">Flavoprotein</keyword>
<dbReference type="EC" id="1.7.1.17" evidence="6"/>
<name>A0A8J7KJX3_9ACTN</name>
<evidence type="ECO:0000256" key="1">
    <source>
        <dbReference type="ARBA" id="ARBA00022630"/>
    </source>
</evidence>
<dbReference type="InterPro" id="IPR029039">
    <property type="entry name" value="Flavoprotein-like_sf"/>
</dbReference>
<dbReference type="InterPro" id="IPR023048">
    <property type="entry name" value="NADH:quinone_OxRdtase_FMN_depd"/>
</dbReference>
<feature type="domain" description="Flavodoxin-like fold" evidence="7">
    <location>
        <begin position="4"/>
        <end position="191"/>
    </location>
</feature>
<comment type="function">
    <text evidence="6">Also exhibits azoreductase activity. Catalyzes the reductive cleavage of the azo bond in aromatic azo compounds to the corresponding amines.</text>
</comment>
<dbReference type="GO" id="GO:0009055">
    <property type="term" value="F:electron transfer activity"/>
    <property type="evidence" value="ECO:0007669"/>
    <property type="project" value="UniProtKB-UniRule"/>
</dbReference>
<comment type="catalytic activity">
    <reaction evidence="6">
        <text>2 a quinone + NADH + H(+) = 2 a 1,4-benzosemiquinone + NAD(+)</text>
        <dbReference type="Rhea" id="RHEA:65952"/>
        <dbReference type="ChEBI" id="CHEBI:15378"/>
        <dbReference type="ChEBI" id="CHEBI:57540"/>
        <dbReference type="ChEBI" id="CHEBI:57945"/>
        <dbReference type="ChEBI" id="CHEBI:132124"/>
        <dbReference type="ChEBI" id="CHEBI:134225"/>
    </reaction>
</comment>
<feature type="binding site" evidence="6">
    <location>
        <position position="11"/>
    </location>
    <ligand>
        <name>FMN</name>
        <dbReference type="ChEBI" id="CHEBI:58210"/>
    </ligand>
</feature>
<comment type="cofactor">
    <cofactor evidence="6">
        <name>FMN</name>
        <dbReference type="ChEBI" id="CHEBI:58210"/>
    </cofactor>
    <text evidence="6">Binds 1 FMN per subunit.</text>
</comment>
<dbReference type="EMBL" id="JADOUF010000001">
    <property type="protein sequence ID" value="MBG6137359.1"/>
    <property type="molecule type" value="Genomic_DNA"/>
</dbReference>
<evidence type="ECO:0000256" key="2">
    <source>
        <dbReference type="ARBA" id="ARBA00022643"/>
    </source>
</evidence>